<organism evidence="9">
    <name type="scientific">uncultured Woeseiaceae bacterium</name>
    <dbReference type="NCBI Taxonomy" id="1983305"/>
    <lineage>
        <taxon>Bacteria</taxon>
        <taxon>Pseudomonadati</taxon>
        <taxon>Pseudomonadota</taxon>
        <taxon>Gammaproteobacteria</taxon>
        <taxon>Woeseiales</taxon>
        <taxon>Woeseiaceae</taxon>
        <taxon>environmental samples</taxon>
    </lineage>
</organism>
<feature type="transmembrane region" description="Helical" evidence="8">
    <location>
        <begin position="76"/>
        <end position="93"/>
    </location>
</feature>
<evidence type="ECO:0000256" key="4">
    <source>
        <dbReference type="ARBA" id="ARBA00022692"/>
    </source>
</evidence>
<feature type="binding site" evidence="7">
    <location>
        <position position="37"/>
    </location>
    <ligand>
        <name>Zn(2+)</name>
        <dbReference type="ChEBI" id="CHEBI:29105"/>
    </ligand>
</feature>
<evidence type="ECO:0000256" key="2">
    <source>
        <dbReference type="ARBA" id="ARBA00008488"/>
    </source>
</evidence>
<evidence type="ECO:0000256" key="6">
    <source>
        <dbReference type="ARBA" id="ARBA00023136"/>
    </source>
</evidence>
<dbReference type="PANTHER" id="PTHR20855">
    <property type="entry name" value="ADIPOR/PROGESTIN RECEPTOR-RELATED"/>
    <property type="match status" value="1"/>
</dbReference>
<name>A0A7D9H5V3_9GAMM</name>
<feature type="transmembrane region" description="Helical" evidence="8">
    <location>
        <begin position="105"/>
        <end position="121"/>
    </location>
</feature>
<dbReference type="AlphaFoldDB" id="A0A7D9H5V3"/>
<feature type="transmembrane region" description="Helical" evidence="8">
    <location>
        <begin position="20"/>
        <end position="38"/>
    </location>
</feature>
<feature type="transmembrane region" description="Helical" evidence="8">
    <location>
        <begin position="133"/>
        <end position="152"/>
    </location>
</feature>
<proteinExistence type="inferred from homology"/>
<dbReference type="PANTHER" id="PTHR20855:SF3">
    <property type="entry name" value="LD03007P"/>
    <property type="match status" value="1"/>
</dbReference>
<reference evidence="9" key="1">
    <citation type="submission" date="2019-07" db="EMBL/GenBank/DDBJ databases">
        <authorList>
            <person name="Weber M."/>
            <person name="Kostadinov I."/>
            <person name="Kostadinov D I."/>
        </authorList>
    </citation>
    <scope>NUCLEOTIDE SEQUENCE</scope>
    <source>
        <strain evidence="9">Gfbio:sag-sample-m06:053724c1-46a9-4a36-b237-ea2bf867836b</strain>
    </source>
</reference>
<evidence type="ECO:0000256" key="1">
    <source>
        <dbReference type="ARBA" id="ARBA00004651"/>
    </source>
</evidence>
<dbReference type="Pfam" id="PF03006">
    <property type="entry name" value="HlyIII"/>
    <property type="match status" value="1"/>
</dbReference>
<dbReference type="InterPro" id="IPR004254">
    <property type="entry name" value="AdipoR/HlyIII-related"/>
</dbReference>
<comment type="similarity">
    <text evidence="2">Belongs to the UPF0073 (Hly-III) family.</text>
</comment>
<dbReference type="GO" id="GO:0005886">
    <property type="term" value="C:plasma membrane"/>
    <property type="evidence" value="ECO:0007669"/>
    <property type="project" value="UniProtKB-SubCell"/>
</dbReference>
<evidence type="ECO:0000256" key="7">
    <source>
        <dbReference type="PIRSR" id="PIRSR604254-1"/>
    </source>
</evidence>
<sequence>MWMLNLSIGVSDPWRIIASSIYGASLISLFLTSTLYHGLHGSPHRPLFKLLDHCAIYLLIAGTSTPFLIVAMQTNTAWWLFGIMWALAAIGILSKLWHGHRYPRLSLAGYLLMGWLLVIVAPEMMDAIGVNGMVWLVAGGLCYSVGAVFYAAKKMVFHHVIWHFFVLAGAACNFLAVVWYVLPV</sequence>
<feature type="transmembrane region" description="Helical" evidence="8">
    <location>
        <begin position="50"/>
        <end position="70"/>
    </location>
</feature>
<evidence type="ECO:0000256" key="8">
    <source>
        <dbReference type="SAM" id="Phobius"/>
    </source>
</evidence>
<comment type="subcellular location">
    <subcellularLocation>
        <location evidence="1">Cell membrane</location>
        <topology evidence="1">Multi-pass membrane protein</topology>
    </subcellularLocation>
</comment>
<evidence type="ECO:0000313" key="9">
    <source>
        <dbReference type="EMBL" id="VUX55694.1"/>
    </source>
</evidence>
<dbReference type="NCBIfam" id="TIGR01065">
    <property type="entry name" value="hlyIII"/>
    <property type="match status" value="1"/>
</dbReference>
<feature type="binding site" evidence="7">
    <location>
        <position position="163"/>
    </location>
    <ligand>
        <name>Zn(2+)</name>
        <dbReference type="ChEBI" id="CHEBI:29105"/>
    </ligand>
</feature>
<keyword evidence="7" id="KW-0862">Zinc</keyword>
<dbReference type="EMBL" id="LR633967">
    <property type="protein sequence ID" value="VUX55694.1"/>
    <property type="molecule type" value="Genomic_DNA"/>
</dbReference>
<keyword evidence="4 8" id="KW-0812">Transmembrane</keyword>
<accession>A0A7D9H5V3</accession>
<dbReference type="InterPro" id="IPR005744">
    <property type="entry name" value="Hy-lIII"/>
</dbReference>
<keyword evidence="7" id="KW-0479">Metal-binding</keyword>
<evidence type="ECO:0000256" key="3">
    <source>
        <dbReference type="ARBA" id="ARBA00022475"/>
    </source>
</evidence>
<keyword evidence="5 8" id="KW-1133">Transmembrane helix</keyword>
<gene>
    <name evidence="9" type="ORF">JTBM06_V1_80018</name>
</gene>
<keyword evidence="6 8" id="KW-0472">Membrane</keyword>
<dbReference type="GO" id="GO:0140911">
    <property type="term" value="F:pore-forming activity"/>
    <property type="evidence" value="ECO:0007669"/>
    <property type="project" value="InterPro"/>
</dbReference>
<feature type="transmembrane region" description="Helical" evidence="8">
    <location>
        <begin position="164"/>
        <end position="182"/>
    </location>
</feature>
<dbReference type="GO" id="GO:0046872">
    <property type="term" value="F:metal ion binding"/>
    <property type="evidence" value="ECO:0007669"/>
    <property type="project" value="UniProtKB-KW"/>
</dbReference>
<protein>
    <submittedName>
        <fullName evidence="9">Channel protein, hemolysin III family</fullName>
    </submittedName>
</protein>
<keyword evidence="3" id="KW-1003">Cell membrane</keyword>
<evidence type="ECO:0000256" key="5">
    <source>
        <dbReference type="ARBA" id="ARBA00022989"/>
    </source>
</evidence>
<feature type="binding site" evidence="7">
    <location>
        <position position="159"/>
    </location>
    <ligand>
        <name>Zn(2+)</name>
        <dbReference type="ChEBI" id="CHEBI:29105"/>
    </ligand>
</feature>